<protein>
    <submittedName>
        <fullName evidence="1">Uncharacterized protein</fullName>
    </submittedName>
</protein>
<sequence length="139" mass="15401">MRKALTKAVTIAGRRFNLIDIFVKRVDLSMLHDRPTVDTAVGVRILGLGFNIQAYQSTRSFTLALGHSWLLDVQIGGTAPAVSSPLNTGAPDFNPPGVRFCMTILGSITKTRWTWEGFEVTNVLYPGHGRVMRWSHQFG</sequence>
<dbReference type="EMBL" id="MH588546">
    <property type="protein sequence ID" value="AXQ69336.1"/>
    <property type="molecule type" value="Genomic_DNA"/>
</dbReference>
<reference evidence="1 2" key="2">
    <citation type="submission" date="2018-09" db="EMBL/GenBank/DDBJ databases">
        <title>Giant CbK-like Caulobacter bacteriophages have genetically divergent genomes.</title>
        <authorList>
            <person name="Wilson K."/>
            <person name="Ely B."/>
        </authorList>
    </citation>
    <scope>NUCLEOTIDE SEQUENCE [LARGE SCALE GENOMIC DNA]</scope>
</reference>
<reference evidence="2" key="1">
    <citation type="submission" date="2018-07" db="EMBL/GenBank/DDBJ databases">
        <title>Giant CbK-like Caulobacter bacteriophages have genetically divergent genomes.</title>
        <authorList>
            <person name="Wilson K.M."/>
            <person name="Ely B."/>
        </authorList>
    </citation>
    <scope>NUCLEOTIDE SEQUENCE [LARGE SCALE GENOMIC DNA]</scope>
</reference>
<accession>A0A385ECC7</accession>
<name>A0A385ECC7_9CAUD</name>
<dbReference type="Proteomes" id="UP000259421">
    <property type="component" value="Segment"/>
</dbReference>
<keyword evidence="2" id="KW-1185">Reference proteome</keyword>
<proteinExistence type="predicted"/>
<evidence type="ECO:0000313" key="2">
    <source>
        <dbReference type="Proteomes" id="UP000259421"/>
    </source>
</evidence>
<gene>
    <name evidence="1" type="ORF">CcrBL9_gp312</name>
</gene>
<organism evidence="1 2">
    <name type="scientific">Caulobacter phage CcrBL9</name>
    <dbReference type="NCBI Taxonomy" id="2283270"/>
    <lineage>
        <taxon>Viruses</taxon>
        <taxon>Duplodnaviria</taxon>
        <taxon>Heunggongvirae</taxon>
        <taxon>Uroviricota</taxon>
        <taxon>Caudoviricetes</taxon>
        <taxon>Jeanschmidtviridae</taxon>
        <taxon>Bertelyvirus</taxon>
        <taxon>Bertelyvirus BL9</taxon>
    </lineage>
</organism>
<evidence type="ECO:0000313" key="1">
    <source>
        <dbReference type="EMBL" id="AXQ69336.1"/>
    </source>
</evidence>